<evidence type="ECO:0000256" key="1">
    <source>
        <dbReference type="SAM" id="MobiDB-lite"/>
    </source>
</evidence>
<proteinExistence type="predicted"/>
<dbReference type="AlphaFoldDB" id="A0A8J4EL20"/>
<evidence type="ECO:0000313" key="2">
    <source>
        <dbReference type="EMBL" id="GIL28822.1"/>
    </source>
</evidence>
<comment type="caution">
    <text evidence="2">The sequence shown here is derived from an EMBL/GenBank/DDBJ whole genome shotgun (WGS) entry which is preliminary data.</text>
</comment>
<feature type="region of interest" description="Disordered" evidence="1">
    <location>
        <begin position="1"/>
        <end position="73"/>
    </location>
</feature>
<dbReference type="EMBL" id="BOPO01000077">
    <property type="protein sequence ID" value="GIL28822.1"/>
    <property type="molecule type" value="Genomic_DNA"/>
</dbReference>
<dbReference type="Proteomes" id="UP000614996">
    <property type="component" value="Unassembled WGS sequence"/>
</dbReference>
<keyword evidence="3" id="KW-1185">Reference proteome</keyword>
<sequence>MLCCRKAGSPLRRTGGTGTDRTVGPGYDETDAAPGIARSTQLGTHGGSVRTDVSPLADGALRRHARPAAARPR</sequence>
<protein>
    <submittedName>
        <fullName evidence="2">Uncharacterized protein</fullName>
    </submittedName>
</protein>
<gene>
    <name evidence="2" type="ORF">NUM_40760</name>
</gene>
<organism evidence="2 3">
    <name type="scientific">Actinocatenispora comari</name>
    <dbReference type="NCBI Taxonomy" id="2807577"/>
    <lineage>
        <taxon>Bacteria</taxon>
        <taxon>Bacillati</taxon>
        <taxon>Actinomycetota</taxon>
        <taxon>Actinomycetes</taxon>
        <taxon>Micromonosporales</taxon>
        <taxon>Micromonosporaceae</taxon>
        <taxon>Actinocatenispora</taxon>
    </lineage>
</organism>
<evidence type="ECO:0000313" key="3">
    <source>
        <dbReference type="Proteomes" id="UP000614996"/>
    </source>
</evidence>
<name>A0A8J4EL20_9ACTN</name>
<feature type="compositionally biased region" description="Basic residues" evidence="1">
    <location>
        <begin position="62"/>
        <end position="73"/>
    </location>
</feature>
<reference evidence="3" key="1">
    <citation type="journal article" date="2021" name="Int. J. Syst. Evol. Microbiol.">
        <title>Actinocatenispora comari sp. nov., an endophytic actinomycete isolated from aerial parts of Comarum salesowianum.</title>
        <authorList>
            <person name="Oyunbileg N."/>
            <person name="Iizaka Y."/>
            <person name="Hamada M."/>
            <person name="Davaapurev B.O."/>
            <person name="Fukumoto A."/>
            <person name="Tsetseg B."/>
            <person name="Kato F."/>
            <person name="Tamura T."/>
            <person name="Batkhuu J."/>
            <person name="Anzai Y."/>
        </authorList>
    </citation>
    <scope>NUCLEOTIDE SEQUENCE [LARGE SCALE GENOMIC DNA]</scope>
    <source>
        <strain evidence="3">NUM-2625</strain>
    </source>
</reference>
<accession>A0A8J4EL20</accession>